<dbReference type="Proteomes" id="UP000030652">
    <property type="component" value="Unassembled WGS sequence"/>
</dbReference>
<protein>
    <recommendedName>
        <fullName evidence="3">Metal-binding protein</fullName>
    </recommendedName>
</protein>
<dbReference type="eggNOG" id="COG5423">
    <property type="taxonomic scope" value="Bacteria"/>
</dbReference>
<dbReference type="EMBL" id="JRYO01000158">
    <property type="protein sequence ID" value="KHE92007.1"/>
    <property type="molecule type" value="Genomic_DNA"/>
</dbReference>
<name>A0A0B0EFY9_9BACT</name>
<comment type="caution">
    <text evidence="1">The sequence shown here is derived from an EMBL/GenBank/DDBJ whole genome shotgun (WGS) entry which is preliminary data.</text>
</comment>
<accession>A0A0B0EFY9</accession>
<reference evidence="1 2" key="1">
    <citation type="submission" date="2014-10" db="EMBL/GenBank/DDBJ databases">
        <title>Draft genome of anammox bacterium scalindua brodae, obtained using differential coverage binning of sequence data from two enrichment reactors.</title>
        <authorList>
            <person name="Speth D.R."/>
            <person name="Russ L."/>
            <person name="Kartal B."/>
            <person name="Op den Camp H.J."/>
            <person name="Dutilh B.E."/>
            <person name="Jetten M.S."/>
        </authorList>
    </citation>
    <scope>NUCLEOTIDE SEQUENCE [LARGE SCALE GENOMIC DNA]</scope>
    <source>
        <strain evidence="1">RU1</strain>
    </source>
</reference>
<organism evidence="1 2">
    <name type="scientific">Candidatus Scalindua brodae</name>
    <dbReference type="NCBI Taxonomy" id="237368"/>
    <lineage>
        <taxon>Bacteria</taxon>
        <taxon>Pseudomonadati</taxon>
        <taxon>Planctomycetota</taxon>
        <taxon>Candidatus Brocadiia</taxon>
        <taxon>Candidatus Brocadiales</taxon>
        <taxon>Candidatus Scalinduaceae</taxon>
        <taxon>Candidatus Scalindua</taxon>
    </lineage>
</organism>
<dbReference type="PATRIC" id="fig|237368.3.peg.2454"/>
<evidence type="ECO:0008006" key="3">
    <source>
        <dbReference type="Google" id="ProtNLM"/>
    </source>
</evidence>
<gene>
    <name evidence="1" type="ORF">SCABRO_02270</name>
</gene>
<evidence type="ECO:0000313" key="2">
    <source>
        <dbReference type="Proteomes" id="UP000030652"/>
    </source>
</evidence>
<dbReference type="InterPro" id="IPR019271">
    <property type="entry name" value="DUF2284_metal-binding"/>
</dbReference>
<evidence type="ECO:0000313" key="1">
    <source>
        <dbReference type="EMBL" id="KHE92007.1"/>
    </source>
</evidence>
<dbReference type="Pfam" id="PF10050">
    <property type="entry name" value="DUF2284"/>
    <property type="match status" value="1"/>
</dbReference>
<dbReference type="AlphaFoldDB" id="A0A0B0EFY9"/>
<proteinExistence type="predicted"/>
<sequence>MIRSEAVVCIDKDKITLLCDEAIKSGATITKLISTKSIVVEPWVQLKCRFGCSKFGKYKTCPPYTPTYKETRELMSCYESAILIEGQPPAKQFEGMLLQLEHKANLSGFYKAFSLNAGPCPLCAECDVEGACPMPENARPSMEACGIDVFETVRSNGFEIKFLEHKTEYVKYFGLLLLE</sequence>